<reference evidence="2 3" key="1">
    <citation type="submission" date="2016-11" db="EMBL/GenBank/DDBJ databases">
        <authorList>
            <person name="Jaros S."/>
            <person name="Januszkiewicz K."/>
            <person name="Wedrychowicz H."/>
        </authorList>
    </citation>
    <scope>NUCLEOTIDE SEQUENCE [LARGE SCALE GENOMIC DNA]</scope>
    <source>
        <strain evidence="2 3">KHT3</strain>
    </source>
</reference>
<dbReference type="EMBL" id="FRBD01000005">
    <property type="protein sequence ID" value="SHK52029.1"/>
    <property type="molecule type" value="Genomic_DNA"/>
</dbReference>
<dbReference type="Proteomes" id="UP000184130">
    <property type="component" value="Unassembled WGS sequence"/>
</dbReference>
<sequence>MVVRGICNHRQRNTYCMHQHFSILFFSLQKKTYLCIEFLIAITTMSILNKGFLLFYQGMALGYYGMGDKEKAKRYLEEVEHLDVNHLGILQFSQFIK</sequence>
<keyword evidence="1" id="KW-0812">Transmembrane</keyword>
<name>A0A1M6T568_XYLRU</name>
<keyword evidence="1" id="KW-1133">Transmembrane helix</keyword>
<protein>
    <recommendedName>
        <fullName evidence="4">Tetratricopeptide repeat-containing protein</fullName>
    </recommendedName>
</protein>
<evidence type="ECO:0000313" key="3">
    <source>
        <dbReference type="Proteomes" id="UP000184130"/>
    </source>
</evidence>
<gene>
    <name evidence="2" type="ORF">SAMN05216463_10510</name>
</gene>
<dbReference type="AlphaFoldDB" id="A0A1M6T568"/>
<feature type="transmembrane region" description="Helical" evidence="1">
    <location>
        <begin position="38"/>
        <end position="64"/>
    </location>
</feature>
<evidence type="ECO:0008006" key="4">
    <source>
        <dbReference type="Google" id="ProtNLM"/>
    </source>
</evidence>
<evidence type="ECO:0000256" key="1">
    <source>
        <dbReference type="SAM" id="Phobius"/>
    </source>
</evidence>
<organism evidence="2 3">
    <name type="scientific">Xylanibacter ruminicola</name>
    <name type="common">Prevotella ruminicola</name>
    <dbReference type="NCBI Taxonomy" id="839"/>
    <lineage>
        <taxon>Bacteria</taxon>
        <taxon>Pseudomonadati</taxon>
        <taxon>Bacteroidota</taxon>
        <taxon>Bacteroidia</taxon>
        <taxon>Bacteroidales</taxon>
        <taxon>Prevotellaceae</taxon>
        <taxon>Xylanibacter</taxon>
    </lineage>
</organism>
<keyword evidence="1" id="KW-0472">Membrane</keyword>
<accession>A0A1M6T568</accession>
<evidence type="ECO:0000313" key="2">
    <source>
        <dbReference type="EMBL" id="SHK52029.1"/>
    </source>
</evidence>
<proteinExistence type="predicted"/>